<accession>A0ACD5UZX5</accession>
<evidence type="ECO:0000313" key="1">
    <source>
        <dbReference type="EnsemblPlants" id="AVESA.00010b.r2.2DG0336630.1.CDS.1"/>
    </source>
</evidence>
<organism evidence="1 2">
    <name type="scientific">Avena sativa</name>
    <name type="common">Oat</name>
    <dbReference type="NCBI Taxonomy" id="4498"/>
    <lineage>
        <taxon>Eukaryota</taxon>
        <taxon>Viridiplantae</taxon>
        <taxon>Streptophyta</taxon>
        <taxon>Embryophyta</taxon>
        <taxon>Tracheophyta</taxon>
        <taxon>Spermatophyta</taxon>
        <taxon>Magnoliopsida</taxon>
        <taxon>Liliopsida</taxon>
        <taxon>Poales</taxon>
        <taxon>Poaceae</taxon>
        <taxon>BOP clade</taxon>
        <taxon>Pooideae</taxon>
        <taxon>Poodae</taxon>
        <taxon>Poeae</taxon>
        <taxon>Poeae Chloroplast Group 1 (Aveneae type)</taxon>
        <taxon>Aveninae</taxon>
        <taxon>Avena</taxon>
    </lineage>
</organism>
<protein>
    <submittedName>
        <fullName evidence="1">Uncharacterized protein</fullName>
    </submittedName>
</protein>
<evidence type="ECO:0000313" key="2">
    <source>
        <dbReference type="Proteomes" id="UP001732700"/>
    </source>
</evidence>
<sequence length="250" mass="28906">MTTSRDGWAARNEHNVRFLVVVEVVGDLHKDPLDMLCSRQCTTTGSKIIITSQCDMIRKLGITEALTLKHLPQEAYWYYFRAITFAGTNPDMHSKLVYLALEIAWVHNGSIFAANITACLLRANFDILYWRKVLAFLRRYVQKHVSMFGEHPCDMLEGNIPTYIQIMGRSTEDFFVLNQYQTCSSQEDVLKITIQDVMYGGVKPPGIFKVLAWKSQIPPYHCYIYACKIRELHTRVIKRKQSLIDDFRQG</sequence>
<reference evidence="1" key="2">
    <citation type="submission" date="2025-09" db="UniProtKB">
        <authorList>
            <consortium name="EnsemblPlants"/>
        </authorList>
    </citation>
    <scope>IDENTIFICATION</scope>
</reference>
<proteinExistence type="predicted"/>
<keyword evidence="2" id="KW-1185">Reference proteome</keyword>
<dbReference type="Proteomes" id="UP001732700">
    <property type="component" value="Chromosome 2D"/>
</dbReference>
<name>A0ACD5UZX5_AVESA</name>
<reference evidence="1" key="1">
    <citation type="submission" date="2021-05" db="EMBL/GenBank/DDBJ databases">
        <authorList>
            <person name="Scholz U."/>
            <person name="Mascher M."/>
            <person name="Fiebig A."/>
        </authorList>
    </citation>
    <scope>NUCLEOTIDE SEQUENCE [LARGE SCALE GENOMIC DNA]</scope>
</reference>
<dbReference type="EnsemblPlants" id="AVESA.00010b.r2.2DG0336630.1">
    <property type="protein sequence ID" value="AVESA.00010b.r2.2DG0336630.1.CDS.1"/>
    <property type="gene ID" value="AVESA.00010b.r2.2DG0336630"/>
</dbReference>